<evidence type="ECO:0000313" key="14">
    <source>
        <dbReference type="Proteomes" id="UP000265160"/>
    </source>
</evidence>
<dbReference type="Ensembl" id="ENSMZET00005027484.1">
    <property type="protein sequence ID" value="ENSMZEP00005026627.1"/>
    <property type="gene ID" value="ENSMZEG00005019853.1"/>
</dbReference>
<dbReference type="RefSeq" id="XP_004549522.2">
    <property type="nucleotide sequence ID" value="XM_004549465.3"/>
</dbReference>
<evidence type="ECO:0000256" key="3">
    <source>
        <dbReference type="ARBA" id="ARBA00022525"/>
    </source>
</evidence>
<dbReference type="GO" id="GO:0106274">
    <property type="term" value="F:NAD+-protein-arginine ADP-ribosyltransferase activity"/>
    <property type="evidence" value="ECO:0007669"/>
    <property type="project" value="UniProtKB-EC"/>
</dbReference>
<comment type="catalytic activity">
    <reaction evidence="10 11">
        <text>L-arginyl-[protein] + NAD(+) = N(omega)-(ADP-D-ribosyl)-L-arginyl-[protein] + nicotinamide + H(+)</text>
        <dbReference type="Rhea" id="RHEA:19149"/>
        <dbReference type="Rhea" id="RHEA-COMP:10532"/>
        <dbReference type="Rhea" id="RHEA-COMP:15087"/>
        <dbReference type="ChEBI" id="CHEBI:15378"/>
        <dbReference type="ChEBI" id="CHEBI:17154"/>
        <dbReference type="ChEBI" id="CHEBI:29965"/>
        <dbReference type="ChEBI" id="CHEBI:57540"/>
        <dbReference type="ChEBI" id="CHEBI:142554"/>
        <dbReference type="EC" id="2.4.2.31"/>
    </reaction>
</comment>
<proteinExistence type="inferred from homology"/>
<keyword evidence="12" id="KW-0812">Transmembrane</keyword>
<dbReference type="GO" id="GO:0003950">
    <property type="term" value="F:NAD+ poly-ADP-ribosyltransferase activity"/>
    <property type="evidence" value="ECO:0007669"/>
    <property type="project" value="TreeGrafter"/>
</dbReference>
<dbReference type="Gene3D" id="3.90.176.10">
    <property type="entry name" value="Toxin ADP-ribosyltransferase, Chain A, domain 1"/>
    <property type="match status" value="1"/>
</dbReference>
<keyword evidence="4" id="KW-0800">Toxin</keyword>
<comment type="similarity">
    <text evidence="2 11">Belongs to the Arg-specific ADP-ribosyltransferase family.</text>
</comment>
<reference evidence="13" key="2">
    <citation type="submission" date="2025-08" db="UniProtKB">
        <authorList>
            <consortium name="Ensembl"/>
        </authorList>
    </citation>
    <scope>IDENTIFICATION</scope>
</reference>
<keyword evidence="5 11" id="KW-0328">Glycosyltransferase</keyword>
<dbReference type="PANTHER" id="PTHR10339:SF25">
    <property type="entry name" value="SECRETED EXOENZYME S"/>
    <property type="match status" value="1"/>
</dbReference>
<sequence length="330" mass="37603">MCTSLCNATDRSVKQLVVPDNQLQSEYRPLLDVFGRRTRRQKMENRRKVLVVAIIFTVACNKVTAQETRLLDFLNNTNVVDDQYKGCGEEAMKRFIESDVLKRELNNSEGFQKAWNKSIECSKRIPGGRKEHSAALSLYVNGDHNLLQRLNKAIETMGGNVSIYENHFNFKSLHFLLMDSMRLLKPKECKNFYVLLSGQNQPQKGSTVRFPSFTSAYSDYEELKSETDLYEEVVLNLTSCFFVNLKDYVCGLEQDEILLSPAEVFTVEDINSKVVEADDDSQYVEIILKHSGLKSSHNCYIFSRSPPAVVSTLWLVSVLLALSLFCFLAV</sequence>
<evidence type="ECO:0000313" key="13">
    <source>
        <dbReference type="Ensembl" id="ENSMZEP00005026627.1"/>
    </source>
</evidence>
<dbReference type="SUPFAM" id="SSF56399">
    <property type="entry name" value="ADP-ribosylation"/>
    <property type="match status" value="1"/>
</dbReference>
<dbReference type="EC" id="2.4.2.31" evidence="11"/>
<dbReference type="GO" id="GO:0090729">
    <property type="term" value="F:toxin activity"/>
    <property type="evidence" value="ECO:0007669"/>
    <property type="project" value="UniProtKB-KW"/>
</dbReference>
<dbReference type="InterPro" id="IPR050999">
    <property type="entry name" value="ADP-ribosyltransferase_ARG"/>
</dbReference>
<keyword evidence="3" id="KW-0964">Secreted</keyword>
<evidence type="ECO:0000256" key="1">
    <source>
        <dbReference type="ARBA" id="ARBA00004613"/>
    </source>
</evidence>
<evidence type="ECO:0000256" key="5">
    <source>
        <dbReference type="ARBA" id="ARBA00022676"/>
    </source>
</evidence>
<keyword evidence="7" id="KW-0548">Nucleotidyltransferase</keyword>
<reference evidence="13" key="3">
    <citation type="submission" date="2025-09" db="UniProtKB">
        <authorList>
            <consortium name="Ensembl"/>
        </authorList>
    </citation>
    <scope>IDENTIFICATION</scope>
</reference>
<evidence type="ECO:0000256" key="8">
    <source>
        <dbReference type="ARBA" id="ARBA00022857"/>
    </source>
</evidence>
<keyword evidence="6 11" id="KW-0808">Transferase</keyword>
<dbReference type="Pfam" id="PF01129">
    <property type="entry name" value="ART"/>
    <property type="match status" value="1"/>
</dbReference>
<keyword evidence="11" id="KW-0520">NAD</keyword>
<dbReference type="GeneTree" id="ENSGT01030000234601"/>
<dbReference type="InterPro" id="IPR000768">
    <property type="entry name" value="ART"/>
</dbReference>
<feature type="transmembrane region" description="Helical" evidence="12">
    <location>
        <begin position="308"/>
        <end position="329"/>
    </location>
</feature>
<evidence type="ECO:0000256" key="2">
    <source>
        <dbReference type="ARBA" id="ARBA00009558"/>
    </source>
</evidence>
<dbReference type="Proteomes" id="UP000265160">
    <property type="component" value="LG6"/>
</dbReference>
<evidence type="ECO:0000256" key="11">
    <source>
        <dbReference type="RuleBase" id="RU361228"/>
    </source>
</evidence>
<dbReference type="PRINTS" id="PR00970">
    <property type="entry name" value="RIBTRNSFRASE"/>
</dbReference>
<evidence type="ECO:0000256" key="7">
    <source>
        <dbReference type="ARBA" id="ARBA00022695"/>
    </source>
</evidence>
<organism evidence="13 14">
    <name type="scientific">Maylandia zebra</name>
    <name type="common">zebra mbuna</name>
    <dbReference type="NCBI Taxonomy" id="106582"/>
    <lineage>
        <taxon>Eukaryota</taxon>
        <taxon>Metazoa</taxon>
        <taxon>Chordata</taxon>
        <taxon>Craniata</taxon>
        <taxon>Vertebrata</taxon>
        <taxon>Euteleostomi</taxon>
        <taxon>Actinopterygii</taxon>
        <taxon>Neopterygii</taxon>
        <taxon>Teleostei</taxon>
        <taxon>Neoteleostei</taxon>
        <taxon>Acanthomorphata</taxon>
        <taxon>Ovalentaria</taxon>
        <taxon>Cichlomorphae</taxon>
        <taxon>Cichliformes</taxon>
        <taxon>Cichlidae</taxon>
        <taxon>African cichlids</taxon>
        <taxon>Pseudocrenilabrinae</taxon>
        <taxon>Haplochromini</taxon>
        <taxon>Maylandia</taxon>
        <taxon>Maylandia zebra complex</taxon>
    </lineage>
</organism>
<name>A0A3P9CXB1_9CICH</name>
<dbReference type="PANTHER" id="PTHR10339">
    <property type="entry name" value="ADP-RIBOSYLTRANSFERASE"/>
    <property type="match status" value="1"/>
</dbReference>
<accession>A0A3P9CXB1</accession>
<keyword evidence="12" id="KW-0472">Membrane</keyword>
<dbReference type="GO" id="GO:0005576">
    <property type="term" value="C:extracellular region"/>
    <property type="evidence" value="ECO:0007669"/>
    <property type="project" value="UniProtKB-SubCell"/>
</dbReference>
<evidence type="ECO:0000256" key="12">
    <source>
        <dbReference type="SAM" id="Phobius"/>
    </source>
</evidence>
<keyword evidence="14" id="KW-1185">Reference proteome</keyword>
<dbReference type="GO" id="GO:0016779">
    <property type="term" value="F:nucleotidyltransferase activity"/>
    <property type="evidence" value="ECO:0007669"/>
    <property type="project" value="UniProtKB-KW"/>
</dbReference>
<evidence type="ECO:0000256" key="10">
    <source>
        <dbReference type="ARBA" id="ARBA00047597"/>
    </source>
</evidence>
<reference evidence="13 14" key="1">
    <citation type="journal article" date="2014" name="Nature">
        <title>The genomic substrate for adaptive radiation in African cichlid fish.</title>
        <authorList>
            <person name="Brawand D."/>
            <person name="Wagner C.E."/>
            <person name="Li Y.I."/>
            <person name="Malinsky M."/>
            <person name="Keller I."/>
            <person name="Fan S."/>
            <person name="Simakov O."/>
            <person name="Ng A.Y."/>
            <person name="Lim Z.W."/>
            <person name="Bezault E."/>
            <person name="Turner-Maier J."/>
            <person name="Johnson J."/>
            <person name="Alcazar R."/>
            <person name="Noh H.J."/>
            <person name="Russell P."/>
            <person name="Aken B."/>
            <person name="Alfoldi J."/>
            <person name="Amemiya C."/>
            <person name="Azzouzi N."/>
            <person name="Baroiller J.F."/>
            <person name="Barloy-Hubler F."/>
            <person name="Berlin A."/>
            <person name="Bloomquist R."/>
            <person name="Carleton K.L."/>
            <person name="Conte M.A."/>
            <person name="D'Cotta H."/>
            <person name="Eshel O."/>
            <person name="Gaffney L."/>
            <person name="Galibert F."/>
            <person name="Gante H.F."/>
            <person name="Gnerre S."/>
            <person name="Greuter L."/>
            <person name="Guyon R."/>
            <person name="Haddad N.S."/>
            <person name="Haerty W."/>
            <person name="Harris R.M."/>
            <person name="Hofmann H.A."/>
            <person name="Hourlier T."/>
            <person name="Hulata G."/>
            <person name="Jaffe D.B."/>
            <person name="Lara M."/>
            <person name="Lee A.P."/>
            <person name="MacCallum I."/>
            <person name="Mwaiko S."/>
            <person name="Nikaido M."/>
            <person name="Nishihara H."/>
            <person name="Ozouf-Costaz C."/>
            <person name="Penman D.J."/>
            <person name="Przybylski D."/>
            <person name="Rakotomanga M."/>
            <person name="Renn S.C.P."/>
            <person name="Ribeiro F.J."/>
            <person name="Ron M."/>
            <person name="Salzburger W."/>
            <person name="Sanchez-Pulido L."/>
            <person name="Santos M.E."/>
            <person name="Searle S."/>
            <person name="Sharpe T."/>
            <person name="Swofford R."/>
            <person name="Tan F.J."/>
            <person name="Williams L."/>
            <person name="Young S."/>
            <person name="Yin S."/>
            <person name="Okada N."/>
            <person name="Kocher T.D."/>
            <person name="Miska E.A."/>
            <person name="Lander E.S."/>
            <person name="Venkatesh B."/>
            <person name="Fernald R.D."/>
            <person name="Meyer A."/>
            <person name="Ponting C.P."/>
            <person name="Streelman J.T."/>
            <person name="Lindblad-Toh K."/>
            <person name="Seehausen O."/>
            <person name="Di Palma F."/>
        </authorList>
    </citation>
    <scope>NUCLEOTIDE SEQUENCE</scope>
</reference>
<dbReference type="AlphaFoldDB" id="A0A3P9CXB1"/>
<dbReference type="KEGG" id="mze:101478198"/>
<evidence type="ECO:0000256" key="4">
    <source>
        <dbReference type="ARBA" id="ARBA00022656"/>
    </source>
</evidence>
<evidence type="ECO:0000256" key="9">
    <source>
        <dbReference type="ARBA" id="ARBA00023026"/>
    </source>
</evidence>
<comment type="subcellular location">
    <subcellularLocation>
        <location evidence="1">Secreted</location>
    </subcellularLocation>
</comment>
<keyword evidence="12" id="KW-1133">Transmembrane helix</keyword>
<evidence type="ECO:0000256" key="6">
    <source>
        <dbReference type="ARBA" id="ARBA00022679"/>
    </source>
</evidence>
<keyword evidence="8 11" id="KW-0521">NADP</keyword>
<protein>
    <recommendedName>
        <fullName evidence="11">NAD(P)(+)--arginine ADP-ribosyltransferase</fullName>
        <ecNumber evidence="11">2.4.2.31</ecNumber>
    </recommendedName>
    <alternativeName>
        <fullName evidence="11">Mono(ADP-ribosyl)transferase</fullName>
    </alternativeName>
</protein>
<keyword evidence="9" id="KW-0843">Virulence</keyword>